<accession>D3DYE8</accession>
<organism evidence="1 2">
    <name type="scientific">Cupriavidus metallidurans (strain ATCC 43123 / DSM 2839 / NBRC 102507 / CH34)</name>
    <name type="common">Ralstonia metallidurans</name>
    <dbReference type="NCBI Taxonomy" id="266264"/>
    <lineage>
        <taxon>Bacteria</taxon>
        <taxon>Pseudomonadati</taxon>
        <taxon>Pseudomonadota</taxon>
        <taxon>Betaproteobacteria</taxon>
        <taxon>Burkholderiales</taxon>
        <taxon>Burkholderiaceae</taxon>
        <taxon>Cupriavidus</taxon>
    </lineage>
</organism>
<dbReference type="EMBL" id="CP000353">
    <property type="protein sequence ID" value="ADC45318.1"/>
    <property type="molecule type" value="Genomic_DNA"/>
</dbReference>
<keyword evidence="1" id="KW-0614">Plasmid</keyword>
<proteinExistence type="predicted"/>
<evidence type="ECO:0000313" key="2">
    <source>
        <dbReference type="Proteomes" id="UP000002429"/>
    </source>
</evidence>
<dbReference type="Proteomes" id="UP000002429">
    <property type="component" value="Plasmid megaplasmid"/>
</dbReference>
<name>D3DYE8_CUPMC</name>
<dbReference type="HOGENOM" id="CLU_2702168_0_0_4"/>
<gene>
    <name evidence="1" type="ordered locus">Rmet_6739</name>
</gene>
<dbReference type="KEGG" id="rme:Rmet_6739"/>
<reference evidence="2" key="1">
    <citation type="journal article" date="2010" name="PLoS ONE">
        <title>The complete genome sequence of Cupriavidus metallidurans strain CH34, a master survivalist in harsh and anthropogenic environments.</title>
        <authorList>
            <person name="Janssen P.J."/>
            <person name="Van Houdt R."/>
            <person name="Moors H."/>
            <person name="Monsieurs P."/>
            <person name="Morin N."/>
            <person name="Michaux A."/>
            <person name="Benotmane M.A."/>
            <person name="Leys N."/>
            <person name="Vallaeys T."/>
            <person name="Lapidus A."/>
            <person name="Monchy S."/>
            <person name="Medigue C."/>
            <person name="Taghavi S."/>
            <person name="McCorkle S."/>
            <person name="Dunn J."/>
            <person name="van der Lelie D."/>
            <person name="Mergeay M."/>
        </authorList>
    </citation>
    <scope>NUCLEOTIDE SEQUENCE [LARGE SCALE GENOMIC DNA]</scope>
    <source>
        <strain evidence="2">ATCC 43123 / DSM 2839 / NBRC 102507 / CH34</strain>
    </source>
</reference>
<keyword evidence="2" id="KW-1185">Reference proteome</keyword>
<geneLocation type="plasmid" evidence="1 2">
    <name>megaplasmid</name>
</geneLocation>
<sequence>MTWRMSSRSFVQTSLDSSLALSLLSTEATALPSWGPPKLGAEIDSASGLLLGEKRGERRWALRIPGGSQFRQR</sequence>
<protein>
    <submittedName>
        <fullName evidence="1">Uncharacterized protein</fullName>
    </submittedName>
</protein>
<evidence type="ECO:0000313" key="1">
    <source>
        <dbReference type="EMBL" id="ADC45318.1"/>
    </source>
</evidence>
<dbReference type="AlphaFoldDB" id="D3DYE8"/>